<dbReference type="Pfam" id="PF04577">
    <property type="entry name" value="Glyco_transf_61"/>
    <property type="match status" value="1"/>
</dbReference>
<dbReference type="Proteomes" id="UP001480955">
    <property type="component" value="Unassembled WGS sequence"/>
</dbReference>
<organism evidence="5 6">
    <name type="scientific">Methylorubrum podarium</name>
    <dbReference type="NCBI Taxonomy" id="200476"/>
    <lineage>
        <taxon>Bacteria</taxon>
        <taxon>Pseudomonadati</taxon>
        <taxon>Pseudomonadota</taxon>
        <taxon>Alphaproteobacteria</taxon>
        <taxon>Hyphomicrobiales</taxon>
        <taxon>Methylobacteriaceae</taxon>
        <taxon>Methylorubrum</taxon>
    </lineage>
</organism>
<name>A0ABV1QTS4_9HYPH</name>
<dbReference type="EC" id="2.4.-.-" evidence="5"/>
<dbReference type="GO" id="GO:0016757">
    <property type="term" value="F:glycosyltransferase activity"/>
    <property type="evidence" value="ECO:0007669"/>
    <property type="project" value="UniProtKB-KW"/>
</dbReference>
<dbReference type="PANTHER" id="PTHR20961">
    <property type="entry name" value="GLYCOSYLTRANSFERASE"/>
    <property type="match status" value="1"/>
</dbReference>
<evidence type="ECO:0000256" key="3">
    <source>
        <dbReference type="ARBA" id="ARBA00023180"/>
    </source>
</evidence>
<evidence type="ECO:0000256" key="1">
    <source>
        <dbReference type="ARBA" id="ARBA00022676"/>
    </source>
</evidence>
<dbReference type="RefSeq" id="WP_350397038.1">
    <property type="nucleotide sequence ID" value="NZ_JBELQE010000121.1"/>
</dbReference>
<keyword evidence="3" id="KW-0325">Glycoprotein</keyword>
<keyword evidence="6" id="KW-1185">Reference proteome</keyword>
<reference evidence="5 6" key="1">
    <citation type="submission" date="2024-06" db="EMBL/GenBank/DDBJ databases">
        <authorList>
            <person name="Campbell A.G."/>
        </authorList>
    </citation>
    <scope>NUCLEOTIDE SEQUENCE [LARGE SCALE GENOMIC DNA]</scope>
    <source>
        <strain evidence="5 6">EM12</strain>
    </source>
</reference>
<comment type="caution">
    <text evidence="5">The sequence shown here is derived from an EMBL/GenBank/DDBJ whole genome shotgun (WGS) entry which is preliminary data.</text>
</comment>
<dbReference type="InterPro" id="IPR007657">
    <property type="entry name" value="Glycosyltransferase_61"/>
</dbReference>
<evidence type="ECO:0000256" key="2">
    <source>
        <dbReference type="ARBA" id="ARBA00022679"/>
    </source>
</evidence>
<evidence type="ECO:0000259" key="4">
    <source>
        <dbReference type="Pfam" id="PF04577"/>
    </source>
</evidence>
<evidence type="ECO:0000313" key="5">
    <source>
        <dbReference type="EMBL" id="MER2252822.1"/>
    </source>
</evidence>
<sequence>MDASGWDETGPDAAHARLIEDNLVLTCEAERLYRDGGFAGDAALLDRLRGRVSRNTRVLGTVFPGFPAHSPPPPQLFGGTAAFREKLGAALAAPLPPGPPTLLCETRDVRLSGNALFLVEDGRPQVLFETYRPQERHVVPGPGPDFRHVDETVGEGEGLVFLLNSAGSFNYGHWLIDDLPRLRALDGLSAQHPGVPVTVALVSYFAHIDAARRRSIELCLGRGRGVSIRFLDRSKTYHFARLHHATPCSLPSTGKSPHALRSLTRQVRARTRLRRGLFGLRALAGRGRRLFVDRHPGRGRGLANREAVLSLLRRLGFEPFDPELASVRQQAVRFASAEIVVGIAGAGMANTVFCEPGTPILHLVPEGWEDPFYAELAALRGESYRAVFGPRVAPGPGSAVPPDWPAHLYDFAVEPAELMAALAAADPARFSDARRAGPAPDAP</sequence>
<gene>
    <name evidence="5" type="ORF">ABS772_23155</name>
</gene>
<protein>
    <submittedName>
        <fullName evidence="5">Glycosyltransferase family 61 protein</fullName>
        <ecNumber evidence="5">2.4.-.-</ecNumber>
    </submittedName>
</protein>
<dbReference type="InterPro" id="IPR049625">
    <property type="entry name" value="Glyco_transf_61_cat"/>
</dbReference>
<keyword evidence="2 5" id="KW-0808">Transferase</keyword>
<keyword evidence="1 5" id="KW-0328">Glycosyltransferase</keyword>
<evidence type="ECO:0000313" key="6">
    <source>
        <dbReference type="Proteomes" id="UP001480955"/>
    </source>
</evidence>
<dbReference type="EMBL" id="JBELQE010000121">
    <property type="protein sequence ID" value="MER2252822.1"/>
    <property type="molecule type" value="Genomic_DNA"/>
</dbReference>
<accession>A0ABV1QTS4</accession>
<feature type="domain" description="Glycosyltransferase 61 catalytic" evidence="4">
    <location>
        <begin position="171"/>
        <end position="360"/>
    </location>
</feature>
<proteinExistence type="predicted"/>